<evidence type="ECO:0000313" key="5">
    <source>
        <dbReference type="EMBL" id="MFC5628911.1"/>
    </source>
</evidence>
<dbReference type="PANTHER" id="PTHR38445:SF6">
    <property type="entry name" value="GNTR-FAMILY TRANSCRIPTIONAL REGULATOR"/>
    <property type="match status" value="1"/>
</dbReference>
<dbReference type="CDD" id="cd07377">
    <property type="entry name" value="WHTH_GntR"/>
    <property type="match status" value="1"/>
</dbReference>
<evidence type="ECO:0000259" key="4">
    <source>
        <dbReference type="PROSITE" id="PS50949"/>
    </source>
</evidence>
<dbReference type="InterPro" id="IPR000524">
    <property type="entry name" value="Tscrpt_reg_HTH_GntR"/>
</dbReference>
<dbReference type="Proteomes" id="UP001596143">
    <property type="component" value="Unassembled WGS sequence"/>
</dbReference>
<evidence type="ECO:0000313" key="6">
    <source>
        <dbReference type="Proteomes" id="UP001596143"/>
    </source>
</evidence>
<accession>A0ABW0U620</accession>
<dbReference type="Gene3D" id="1.10.10.10">
    <property type="entry name" value="Winged helix-like DNA-binding domain superfamily/Winged helix DNA-binding domain"/>
    <property type="match status" value="1"/>
</dbReference>
<name>A0ABW0U620_9BACI</name>
<gene>
    <name evidence="5" type="ORF">ACFPTR_08500</name>
</gene>
<reference evidence="6" key="1">
    <citation type="journal article" date="2019" name="Int. J. Syst. Evol. Microbiol.">
        <title>The Global Catalogue of Microorganisms (GCM) 10K type strain sequencing project: providing services to taxonomists for standard genome sequencing and annotation.</title>
        <authorList>
            <consortium name="The Broad Institute Genomics Platform"/>
            <consortium name="The Broad Institute Genome Sequencing Center for Infectious Disease"/>
            <person name="Wu L."/>
            <person name="Ma J."/>
        </authorList>
    </citation>
    <scope>NUCLEOTIDE SEQUENCE [LARGE SCALE GENOMIC DNA]</scope>
    <source>
        <strain evidence="6">CGMCC 1.15790</strain>
    </source>
</reference>
<feature type="domain" description="HTH gntR-type" evidence="4">
    <location>
        <begin position="9"/>
        <end position="77"/>
    </location>
</feature>
<dbReference type="InterPro" id="IPR036390">
    <property type="entry name" value="WH_DNA-bd_sf"/>
</dbReference>
<dbReference type="Pfam" id="PF00392">
    <property type="entry name" value="GntR"/>
    <property type="match status" value="1"/>
</dbReference>
<dbReference type="RefSeq" id="WP_270896572.1">
    <property type="nucleotide sequence ID" value="NZ_JBHSPF010000039.1"/>
</dbReference>
<keyword evidence="3" id="KW-0804">Transcription</keyword>
<keyword evidence="6" id="KW-1185">Reference proteome</keyword>
<evidence type="ECO:0000256" key="3">
    <source>
        <dbReference type="ARBA" id="ARBA00023163"/>
    </source>
</evidence>
<dbReference type="PANTHER" id="PTHR38445">
    <property type="entry name" value="HTH-TYPE TRANSCRIPTIONAL REPRESSOR YTRA"/>
    <property type="match status" value="1"/>
</dbReference>
<keyword evidence="1" id="KW-0805">Transcription regulation</keyword>
<sequence>MTDKFDTSKPIYKQIADQLYWRMIRGELQPGDKLPSVRECAVEFKVNPNTVARTYNEMEREKVVKTKRGQGTFVTTDENVLFDLKESMKKIHIEEFVHEMEEMGYTEEEMVASLQEYLDGRDTND</sequence>
<dbReference type="EMBL" id="JBHSPF010000039">
    <property type="protein sequence ID" value="MFC5628911.1"/>
    <property type="molecule type" value="Genomic_DNA"/>
</dbReference>
<protein>
    <submittedName>
        <fullName evidence="5">GntR family transcriptional regulator</fullName>
    </submittedName>
</protein>
<dbReference type="SUPFAM" id="SSF46785">
    <property type="entry name" value="Winged helix' DNA-binding domain"/>
    <property type="match status" value="1"/>
</dbReference>
<dbReference type="SMART" id="SM00345">
    <property type="entry name" value="HTH_GNTR"/>
    <property type="match status" value="1"/>
</dbReference>
<dbReference type="PROSITE" id="PS50949">
    <property type="entry name" value="HTH_GNTR"/>
    <property type="match status" value="1"/>
</dbReference>
<comment type="caution">
    <text evidence="5">The sequence shown here is derived from an EMBL/GenBank/DDBJ whole genome shotgun (WGS) entry which is preliminary data.</text>
</comment>
<organism evidence="5 6">
    <name type="scientific">Aliibacillus thermotolerans</name>
    <dbReference type="NCBI Taxonomy" id="1834418"/>
    <lineage>
        <taxon>Bacteria</taxon>
        <taxon>Bacillati</taxon>
        <taxon>Bacillota</taxon>
        <taxon>Bacilli</taxon>
        <taxon>Bacillales</taxon>
        <taxon>Bacillaceae</taxon>
        <taxon>Aliibacillus</taxon>
    </lineage>
</organism>
<dbReference type="InterPro" id="IPR036388">
    <property type="entry name" value="WH-like_DNA-bd_sf"/>
</dbReference>
<proteinExistence type="predicted"/>
<keyword evidence="2" id="KW-0238">DNA-binding</keyword>
<evidence type="ECO:0000256" key="2">
    <source>
        <dbReference type="ARBA" id="ARBA00023125"/>
    </source>
</evidence>
<evidence type="ECO:0000256" key="1">
    <source>
        <dbReference type="ARBA" id="ARBA00023015"/>
    </source>
</evidence>